<gene>
    <name evidence="4" type="ORF">G5B36_20335</name>
    <name evidence="3" type="ORF">L0N08_11295</name>
</gene>
<dbReference type="Proteomes" id="UP001299608">
    <property type="component" value="Unassembled WGS sequence"/>
</dbReference>
<dbReference type="InterPro" id="IPR051353">
    <property type="entry name" value="Tobamovirus_resist_UPF0261"/>
</dbReference>
<reference evidence="4" key="2">
    <citation type="submission" date="2020-02" db="EMBL/GenBank/DDBJ databases">
        <authorList>
            <person name="Littmann E."/>
            <person name="Sorbara M."/>
        </authorList>
    </citation>
    <scope>NUCLEOTIDE SEQUENCE</scope>
    <source>
        <strain evidence="4">MSK.1.17</strain>
    </source>
</reference>
<name>A0AAW5BT55_9FIRM</name>
<keyword evidence="5" id="KW-1185">Reference proteome</keyword>
<dbReference type="PIRSF" id="PIRSF033271">
    <property type="entry name" value="UCP033271"/>
    <property type="match status" value="1"/>
</dbReference>
<dbReference type="CDD" id="cd15488">
    <property type="entry name" value="Tm-1-like"/>
    <property type="match status" value="1"/>
</dbReference>
<dbReference type="AlphaFoldDB" id="A0AAW5BT55"/>
<dbReference type="GeneID" id="97209110"/>
<feature type="domain" description="UPF0261" evidence="1">
    <location>
        <begin position="4"/>
        <end position="174"/>
    </location>
</feature>
<keyword evidence="3" id="KW-0067">ATP-binding</keyword>
<dbReference type="EMBL" id="JAAITT010000034">
    <property type="protein sequence ID" value="NSJ51039.1"/>
    <property type="molecule type" value="Genomic_DNA"/>
</dbReference>
<dbReference type="Gene3D" id="3.40.50.12020">
    <property type="entry name" value="Uncharacterised protein family UPF0261, NN domain"/>
    <property type="match status" value="1"/>
</dbReference>
<reference evidence="3" key="3">
    <citation type="submission" date="2022-01" db="EMBL/GenBank/DDBJ databases">
        <title>Collection of gut derived symbiotic bacterial strains cultured from healthy donors.</title>
        <authorList>
            <person name="Lin H."/>
            <person name="Kohout C."/>
            <person name="Waligurski E."/>
            <person name="Pamer E.G."/>
        </authorList>
    </citation>
    <scope>NUCLEOTIDE SEQUENCE</scope>
    <source>
        <strain evidence="3">DFI.6.55</strain>
    </source>
</reference>
<comment type="caution">
    <text evidence="3">The sequence shown here is derived from an EMBL/GenBank/DDBJ whole genome shotgun (WGS) entry which is preliminary data.</text>
</comment>
<dbReference type="InterPro" id="IPR056778">
    <property type="entry name" value="UPF0261_C"/>
</dbReference>
<reference evidence="4 5" key="1">
    <citation type="journal article" date="2020" name="Cell Host Microbe">
        <title>Functional and Genomic Variation between Human-Derived Isolates of Lachnospiraceae Reveals Inter- and Intra-Species Diversity.</title>
        <authorList>
            <person name="Sorbara M.T."/>
            <person name="Littmann E.R."/>
            <person name="Fontana E."/>
            <person name="Moody T.U."/>
            <person name="Kohout C.E."/>
            <person name="Gjonbalaj M."/>
            <person name="Eaton V."/>
            <person name="Seok R."/>
            <person name="Leiner I.M."/>
            <person name="Pamer E.G."/>
        </authorList>
    </citation>
    <scope>NUCLEOTIDE SEQUENCE [LARGE SCALE GENOMIC DNA]</scope>
    <source>
        <strain evidence="4 5">MSK.1.17</strain>
    </source>
</reference>
<dbReference type="EMBL" id="JAKNGE010000012">
    <property type="protein sequence ID" value="MCG4745999.1"/>
    <property type="molecule type" value="Genomic_DNA"/>
</dbReference>
<evidence type="ECO:0000259" key="2">
    <source>
        <dbReference type="Pfam" id="PF23189"/>
    </source>
</evidence>
<dbReference type="PANTHER" id="PTHR31862">
    <property type="entry name" value="UPF0261 DOMAIN PROTEIN (AFU_ORTHOLOGUE AFUA_1G10120)"/>
    <property type="match status" value="1"/>
</dbReference>
<organism evidence="3 6">
    <name type="scientific">Enterocloster aldenensis</name>
    <dbReference type="NCBI Taxonomy" id="358742"/>
    <lineage>
        <taxon>Bacteria</taxon>
        <taxon>Bacillati</taxon>
        <taxon>Bacillota</taxon>
        <taxon>Clostridia</taxon>
        <taxon>Lachnospirales</taxon>
        <taxon>Lachnospiraceae</taxon>
        <taxon>Enterocloster</taxon>
    </lineage>
</organism>
<evidence type="ECO:0000313" key="4">
    <source>
        <dbReference type="EMBL" id="NSJ51039.1"/>
    </source>
</evidence>
<feature type="domain" description="UPF0261" evidence="2">
    <location>
        <begin position="184"/>
        <end position="360"/>
    </location>
</feature>
<keyword evidence="3" id="KW-0547">Nucleotide-binding</keyword>
<dbReference type="Pfam" id="PF06792">
    <property type="entry name" value="UPF0261"/>
    <property type="match status" value="1"/>
</dbReference>
<evidence type="ECO:0000313" key="3">
    <source>
        <dbReference type="EMBL" id="MCG4745999.1"/>
    </source>
</evidence>
<dbReference type="InterPro" id="IPR044122">
    <property type="entry name" value="UPF0261_N"/>
</dbReference>
<proteinExistence type="predicted"/>
<evidence type="ECO:0000259" key="1">
    <source>
        <dbReference type="Pfam" id="PF06792"/>
    </source>
</evidence>
<dbReference type="GO" id="GO:0005524">
    <property type="term" value="F:ATP binding"/>
    <property type="evidence" value="ECO:0007669"/>
    <property type="project" value="UniProtKB-KW"/>
</dbReference>
<dbReference type="Pfam" id="PF23189">
    <property type="entry name" value="UPF0261_C"/>
    <property type="match status" value="1"/>
</dbReference>
<dbReference type="InterPro" id="IPR008322">
    <property type="entry name" value="UPF0261"/>
</dbReference>
<evidence type="ECO:0000313" key="6">
    <source>
        <dbReference type="Proteomes" id="UP001299608"/>
    </source>
</evidence>
<dbReference type="RefSeq" id="WP_165642740.1">
    <property type="nucleotide sequence ID" value="NZ_BAABZL010000001.1"/>
</dbReference>
<accession>A0AAW5BT55</accession>
<dbReference type="Proteomes" id="UP000669239">
    <property type="component" value="Unassembled WGS sequence"/>
</dbReference>
<sequence length="451" mass="49478">MKPVVAVSGILDTKGKEIQYMAERIRLYGCDTLVIEFSLGKQIDEPWVDISLSRLLEEVGKKPEDIFSLSRGEAALVVTNAAAKLVGNLYKEGRIHGFISYCGGMGSSISSKVMQILPLGFPKILLSTMLHNSAEYIGEKDVAMMYPVTESGLNRVSRQILNTAAGIVAGGSKAYFSYTDEQSKPLVAVSMQGVTTPCAQYIMKRLDEDGEVDGMIFHANGEGGKTMEAMISEGYFSAVADTTLGECSAHLLGGINNAGPGRMSSAASNGIPQIMSPGSVDFSSFRNRGEMGDRLNSEIDDGIQGRRAHFHNTYCTICTVTPDEAYGLGMNFAKKLNCATAPVSFFIPMRGWSAYDIEKPDIKKGWAGPGAGPSWIPSEKNPRWSFRAERFTEGFLGNLKKDNQNIQVYQVDLHINDPDFNELMYCDLRDMLKGKWHKGKYEAGNKIKRIF</sequence>
<dbReference type="Gene3D" id="3.40.50.12030">
    <property type="entry name" value="Uncharacterised protein family UPF0261, NC domain"/>
    <property type="match status" value="1"/>
</dbReference>
<evidence type="ECO:0000313" key="5">
    <source>
        <dbReference type="Proteomes" id="UP000669239"/>
    </source>
</evidence>
<dbReference type="PANTHER" id="PTHR31862:SF1">
    <property type="entry name" value="UPF0261 DOMAIN PROTEIN (AFU_ORTHOLOGUE AFUA_1G10120)"/>
    <property type="match status" value="1"/>
</dbReference>
<protein>
    <submittedName>
        <fullName evidence="3">Tm-1-like ATP-binding domain-containing protein</fullName>
    </submittedName>
</protein>